<sequence>MFQIIKKYRQTIQVVLFFSYVIFIVWMTIMIREPRESERVLKLELFWAIRDFSSNSILAKQEVIQYVLNILFFIPIGFLFPWKDHLKYVVYIAMILSFFIELAQFIFNLGWCELDDVISNTFGAFIGVLLYRIVEMIYRNRGSSRV</sequence>
<keyword evidence="1" id="KW-0812">Transmembrane</keyword>
<dbReference type="InterPro" id="IPR006976">
    <property type="entry name" value="VanZ-like"/>
</dbReference>
<accession>A0A412NN98</accession>
<evidence type="ECO:0000256" key="1">
    <source>
        <dbReference type="SAM" id="Phobius"/>
    </source>
</evidence>
<gene>
    <name evidence="3" type="ORF">DWX36_00580</name>
</gene>
<feature type="domain" description="VanZ-like" evidence="2">
    <location>
        <begin position="17"/>
        <end position="134"/>
    </location>
</feature>
<dbReference type="EMBL" id="QRWQ01000001">
    <property type="protein sequence ID" value="RGT41767.1"/>
    <property type="molecule type" value="Genomic_DNA"/>
</dbReference>
<dbReference type="Proteomes" id="UP000283834">
    <property type="component" value="Unassembled WGS sequence"/>
</dbReference>
<organism evidence="3 4">
    <name type="scientific">Mediterraneibacter gnavus</name>
    <name type="common">Ruminococcus gnavus</name>
    <dbReference type="NCBI Taxonomy" id="33038"/>
    <lineage>
        <taxon>Bacteria</taxon>
        <taxon>Bacillati</taxon>
        <taxon>Bacillota</taxon>
        <taxon>Clostridia</taxon>
        <taxon>Lachnospirales</taxon>
        <taxon>Lachnospiraceae</taxon>
        <taxon>Mediterraneibacter</taxon>
    </lineage>
</organism>
<dbReference type="RefSeq" id="WP_118046390.1">
    <property type="nucleotide sequence ID" value="NZ_JADNIZ010000005.1"/>
</dbReference>
<dbReference type="PANTHER" id="PTHR36834">
    <property type="entry name" value="MEMBRANE PROTEIN-RELATED"/>
    <property type="match status" value="1"/>
</dbReference>
<dbReference type="Pfam" id="PF04892">
    <property type="entry name" value="VanZ"/>
    <property type="match status" value="1"/>
</dbReference>
<dbReference type="AlphaFoldDB" id="A0A412NN98"/>
<feature type="transmembrane region" description="Helical" evidence="1">
    <location>
        <begin position="89"/>
        <end position="111"/>
    </location>
</feature>
<comment type="caution">
    <text evidence="3">The sequence shown here is derived from an EMBL/GenBank/DDBJ whole genome shotgun (WGS) entry which is preliminary data.</text>
</comment>
<evidence type="ECO:0000313" key="3">
    <source>
        <dbReference type="EMBL" id="RGT41767.1"/>
    </source>
</evidence>
<evidence type="ECO:0000313" key="4">
    <source>
        <dbReference type="Proteomes" id="UP000283834"/>
    </source>
</evidence>
<evidence type="ECO:0000259" key="2">
    <source>
        <dbReference type="Pfam" id="PF04892"/>
    </source>
</evidence>
<reference evidence="3 4" key="1">
    <citation type="submission" date="2018-08" db="EMBL/GenBank/DDBJ databases">
        <title>A genome reference for cultivated species of the human gut microbiota.</title>
        <authorList>
            <person name="Zou Y."/>
            <person name="Xue W."/>
            <person name="Luo G."/>
        </authorList>
    </citation>
    <scope>NUCLEOTIDE SEQUENCE [LARGE SCALE GENOMIC DNA]</scope>
    <source>
        <strain evidence="3 4">AF19-16AC</strain>
    </source>
</reference>
<feature type="transmembrane region" description="Helical" evidence="1">
    <location>
        <begin position="117"/>
        <end position="134"/>
    </location>
</feature>
<protein>
    <submittedName>
        <fullName evidence="3">VanZ family protein</fullName>
    </submittedName>
</protein>
<feature type="transmembrane region" description="Helical" evidence="1">
    <location>
        <begin position="12"/>
        <end position="31"/>
    </location>
</feature>
<proteinExistence type="predicted"/>
<dbReference type="PANTHER" id="PTHR36834:SF1">
    <property type="entry name" value="INTEGRAL MEMBRANE PROTEIN"/>
    <property type="match status" value="1"/>
</dbReference>
<keyword evidence="1" id="KW-1133">Transmembrane helix</keyword>
<feature type="transmembrane region" description="Helical" evidence="1">
    <location>
        <begin position="63"/>
        <end position="82"/>
    </location>
</feature>
<name>A0A412NN98_MEDGN</name>
<keyword evidence="1" id="KW-0472">Membrane</keyword>
<dbReference type="InterPro" id="IPR053150">
    <property type="entry name" value="Teicoplanin_resist-assoc"/>
</dbReference>